<keyword evidence="5 16" id="KW-1133">Transmembrane helix</keyword>
<feature type="transmembrane region" description="Helical" evidence="16">
    <location>
        <begin position="767"/>
        <end position="791"/>
    </location>
</feature>
<dbReference type="Pfam" id="PF10613">
    <property type="entry name" value="Lig_chan-Glu_bd"/>
    <property type="match status" value="2"/>
</dbReference>
<dbReference type="InterPro" id="IPR028082">
    <property type="entry name" value="Peripla_BP_I"/>
</dbReference>
<dbReference type="InterPro" id="IPR019594">
    <property type="entry name" value="Glu/Gly-bd"/>
</dbReference>
<comment type="subcellular location">
    <subcellularLocation>
        <location evidence="1">Membrane</location>
        <topology evidence="1">Multi-pass membrane protein</topology>
    </subcellularLocation>
    <subcellularLocation>
        <location evidence="14">Postsynaptic cell membrane</location>
    </subcellularLocation>
</comment>
<gene>
    <name evidence="19" type="ORF">LTLLF_146465</name>
</gene>
<dbReference type="SUPFAM" id="SSF53822">
    <property type="entry name" value="Periplasmic binding protein-like I"/>
    <property type="match status" value="1"/>
</dbReference>
<dbReference type="FunFam" id="3.40.190.10:FF:000666">
    <property type="entry name" value="Glutamate receptor, ionotropic, AMPA 2a"/>
    <property type="match status" value="1"/>
</dbReference>
<evidence type="ECO:0000256" key="5">
    <source>
        <dbReference type="ARBA" id="ARBA00022989"/>
    </source>
</evidence>
<keyword evidence="4" id="KW-0732">Signal</keyword>
<evidence type="ECO:0000256" key="2">
    <source>
        <dbReference type="ARBA" id="ARBA00022448"/>
    </source>
</evidence>
<keyword evidence="11" id="KW-0628">Postsynaptic cell membrane</keyword>
<dbReference type="Pfam" id="PF00060">
    <property type="entry name" value="Lig_chan"/>
    <property type="match status" value="2"/>
</dbReference>
<evidence type="ECO:0000256" key="12">
    <source>
        <dbReference type="ARBA" id="ARBA00023286"/>
    </source>
</evidence>
<dbReference type="GO" id="GO:0045211">
    <property type="term" value="C:postsynaptic membrane"/>
    <property type="evidence" value="ECO:0007669"/>
    <property type="project" value="UniProtKB-SubCell"/>
</dbReference>
<dbReference type="SMART" id="SM00918">
    <property type="entry name" value="Lig_chan-Glu_bd"/>
    <property type="match status" value="1"/>
</dbReference>
<proteinExistence type="predicted"/>
<evidence type="ECO:0000313" key="20">
    <source>
        <dbReference type="Proteomes" id="UP000710432"/>
    </source>
</evidence>
<evidence type="ECO:0000256" key="4">
    <source>
        <dbReference type="ARBA" id="ARBA00022729"/>
    </source>
</evidence>
<evidence type="ECO:0000256" key="3">
    <source>
        <dbReference type="ARBA" id="ARBA00022692"/>
    </source>
</evidence>
<evidence type="ECO:0000256" key="6">
    <source>
        <dbReference type="ARBA" id="ARBA00023018"/>
    </source>
</evidence>
<evidence type="ECO:0000256" key="9">
    <source>
        <dbReference type="ARBA" id="ARBA00023170"/>
    </source>
</evidence>
<evidence type="ECO:0000256" key="8">
    <source>
        <dbReference type="ARBA" id="ARBA00023136"/>
    </source>
</evidence>
<evidence type="ECO:0000259" key="18">
    <source>
        <dbReference type="SMART" id="SM00918"/>
    </source>
</evidence>
<evidence type="ECO:0000313" key="19">
    <source>
        <dbReference type="EMBL" id="KAH0512213.1"/>
    </source>
</evidence>
<dbReference type="SMART" id="SM00079">
    <property type="entry name" value="PBPe"/>
    <property type="match status" value="1"/>
</dbReference>
<keyword evidence="7" id="KW-0406">Ion transport</keyword>
<dbReference type="FunFam" id="3.40.190.10:FF:000003">
    <property type="entry name" value="Glutamate receptor, ionotropic, AMPA 2"/>
    <property type="match status" value="1"/>
</dbReference>
<keyword evidence="3 16" id="KW-0812">Transmembrane</keyword>
<evidence type="ECO:0000256" key="10">
    <source>
        <dbReference type="ARBA" id="ARBA00023180"/>
    </source>
</evidence>
<dbReference type="EMBL" id="JAATJU010022051">
    <property type="protein sequence ID" value="KAH0512213.1"/>
    <property type="molecule type" value="Genomic_DNA"/>
</dbReference>
<keyword evidence="6" id="KW-0770">Synapse</keyword>
<sequence>MVLGRRGCIAALNTECPATYVKPTDELRTDLWGLKRQKRSCLQIKAQLRKDSHFQRPYPPPSSVTSSPESASNPVTSSDSRRDLKVVWSLPVLTIGKEPRFTVIILTWCGLLQASEAACLSHGPLAEPSAGQTKLPFPVTAITGIPSRGDGLWVLKCPPRSIKAVIIKDLPHAEAVLCLFASYAISTPVQSQVCSQFSKGVYAIFGFYERRTVNMLTSFCGALHVCFITPSFPVDTSNQFVLQLRPELQEALISIIDHYKWQTFVYIYDADRGLSVLQRVLDTAAEKNWQVTAVNILTTTEEGYRMLFQDLEKKKERLVVVDCESERLNAILGQIVKLEKNGIGYHYILANLDCHDSRLWLVFMQMCGVGAAAAVCMGNPYHHLLGNTEGALNLYPQVRFEGLTGNVQFNEKGRRTNYTLHVIEMKHDGIRKIGYWNEDDKFVPAATDAQAGGDNSSVQNRTYIVTTILEDPYVMLKKNANQFEGNDRYEGYCVELAAEIAKHVGYSYRLEIVSDGKYGARDPDTKAWNGMVGELVYGVIAMAIALNFSPSPMFIFAFTSCIALLFVKKTARADVAVAPLTITLVREEVIDFSKPFMSLGISIMIKKPQKSKPGVFSFLDPLAYEIWMCIVFAYIGVSVVLFLVSRFSPYEWHSEEFEEGRDQTTSDQSNEFGIFNSLWFSLGAFMQQGCDISPRRGQVLQRTSLKRWTSIPPVELLVQYKEVGSRPNGKAPNSITPGFMGWSLAFRDGQNSAKIMKKIRGSLSGRIVGGVWWFFTLIIISSYTANLAAFLTVERMVSPIESAEDLAKQTEIAYGTLEAGSTKEFFRRSKIAVFEKMWTYMKSAEPSVFVRTTEEGMIRVRKSKGKYAYLLESTMNEYIEQRKPCDTMKVGGNLDSKGYGIATPKGSALRNPVNLAVLKLNEQGLLDKLKNKWWYDKGECGSGGGDSKDKTSALSLSNVAGVFYILIGGLGLAMLVALIEFCYKSRSESKRMKQSINEAIRTSTLPRNSGAGASGGGGSGENGRVVSQDFAKSMQSIPCMSHSSGMPLGATGL</sequence>
<keyword evidence="12" id="KW-1071">Ligand-gated ion channel</keyword>
<dbReference type="InterPro" id="IPR001828">
    <property type="entry name" value="ANF_lig-bd_rcpt"/>
</dbReference>
<comment type="caution">
    <text evidence="19">The sequence shown here is derived from an EMBL/GenBank/DDBJ whole genome shotgun (WGS) entry which is preliminary data.</text>
</comment>
<dbReference type="Gene3D" id="1.10.287.70">
    <property type="match status" value="2"/>
</dbReference>
<evidence type="ECO:0000256" key="1">
    <source>
        <dbReference type="ARBA" id="ARBA00004141"/>
    </source>
</evidence>
<dbReference type="InterPro" id="IPR015683">
    <property type="entry name" value="Ionotropic_Glu_rcpt"/>
</dbReference>
<dbReference type="Gene3D" id="3.40.190.10">
    <property type="entry name" value="Periplasmic binding protein-like II"/>
    <property type="match status" value="2"/>
</dbReference>
<feature type="domain" description="Ionotropic glutamate receptor L-glutamate and glycine-binding" evidence="18">
    <location>
        <begin position="472"/>
        <end position="537"/>
    </location>
</feature>
<evidence type="ECO:0000256" key="11">
    <source>
        <dbReference type="ARBA" id="ARBA00023257"/>
    </source>
</evidence>
<dbReference type="Proteomes" id="UP000710432">
    <property type="component" value="Unassembled WGS sequence"/>
</dbReference>
<name>A0A8J6KUX7_MICOH</name>
<accession>A0A8J6KUX7</accession>
<feature type="compositionally biased region" description="Low complexity" evidence="15">
    <location>
        <begin position="63"/>
        <end position="74"/>
    </location>
</feature>
<feature type="transmembrane region" description="Helical" evidence="16">
    <location>
        <begin position="961"/>
        <end position="983"/>
    </location>
</feature>
<feature type="transmembrane region" description="Helical" evidence="16">
    <location>
        <begin position="622"/>
        <end position="644"/>
    </location>
</feature>
<evidence type="ECO:0000256" key="13">
    <source>
        <dbReference type="ARBA" id="ARBA00023303"/>
    </source>
</evidence>
<dbReference type="AlphaFoldDB" id="A0A8J6KUX7"/>
<keyword evidence="2" id="KW-0813">Transport</keyword>
<evidence type="ECO:0000256" key="7">
    <source>
        <dbReference type="ARBA" id="ARBA00023065"/>
    </source>
</evidence>
<dbReference type="PANTHER" id="PTHR18966">
    <property type="entry name" value="IONOTROPIC GLUTAMATE RECEPTOR"/>
    <property type="match status" value="1"/>
</dbReference>
<feature type="region of interest" description="Disordered" evidence="15">
    <location>
        <begin position="53"/>
        <end position="78"/>
    </location>
</feature>
<feature type="domain" description="Ionotropic glutamate receptor C-terminal" evidence="17">
    <location>
        <begin position="462"/>
        <end position="936"/>
    </location>
</feature>
<dbReference type="InterPro" id="IPR001320">
    <property type="entry name" value="Iontro_rcpt_C"/>
</dbReference>
<dbReference type="GO" id="GO:0015276">
    <property type="term" value="F:ligand-gated monoatomic ion channel activity"/>
    <property type="evidence" value="ECO:0007669"/>
    <property type="project" value="InterPro"/>
</dbReference>
<evidence type="ECO:0000259" key="17">
    <source>
        <dbReference type="SMART" id="SM00079"/>
    </source>
</evidence>
<protein>
    <submittedName>
        <fullName evidence="19">Glutamate receptor 1</fullName>
    </submittedName>
</protein>
<dbReference type="FunFam" id="3.40.50.2300:FF:000004">
    <property type="entry name" value="Glutamate receptor, ionotropic, AMPA 2"/>
    <property type="match status" value="1"/>
</dbReference>
<keyword evidence="8 16" id="KW-0472">Membrane</keyword>
<dbReference type="SUPFAM" id="SSF53850">
    <property type="entry name" value="Periplasmic binding protein-like II"/>
    <property type="match status" value="1"/>
</dbReference>
<keyword evidence="9 19" id="KW-0675">Receptor</keyword>
<reference evidence="19" key="1">
    <citation type="submission" date="2020-03" db="EMBL/GenBank/DDBJ databases">
        <title>Studies in the Genomics of Life Span.</title>
        <authorList>
            <person name="Glass D."/>
        </authorList>
    </citation>
    <scope>NUCLEOTIDE SEQUENCE</scope>
    <source>
        <strain evidence="19">LTLLF</strain>
        <tissue evidence="19">Muscle</tissue>
    </source>
</reference>
<feature type="region of interest" description="Disordered" evidence="15">
    <location>
        <begin position="1000"/>
        <end position="1025"/>
    </location>
</feature>
<keyword evidence="10" id="KW-0325">Glycoprotein</keyword>
<evidence type="ECO:0000256" key="14">
    <source>
        <dbReference type="ARBA" id="ARBA00034100"/>
    </source>
</evidence>
<evidence type="ECO:0000256" key="15">
    <source>
        <dbReference type="SAM" id="MobiDB-lite"/>
    </source>
</evidence>
<dbReference type="Gene3D" id="3.40.50.2300">
    <property type="match status" value="1"/>
</dbReference>
<evidence type="ECO:0000256" key="16">
    <source>
        <dbReference type="SAM" id="Phobius"/>
    </source>
</evidence>
<organism evidence="19 20">
    <name type="scientific">Microtus ochrogaster</name>
    <name type="common">Prairie vole</name>
    <dbReference type="NCBI Taxonomy" id="79684"/>
    <lineage>
        <taxon>Eukaryota</taxon>
        <taxon>Metazoa</taxon>
        <taxon>Chordata</taxon>
        <taxon>Craniata</taxon>
        <taxon>Vertebrata</taxon>
        <taxon>Euteleostomi</taxon>
        <taxon>Mammalia</taxon>
        <taxon>Eutheria</taxon>
        <taxon>Euarchontoglires</taxon>
        <taxon>Glires</taxon>
        <taxon>Rodentia</taxon>
        <taxon>Myomorpha</taxon>
        <taxon>Muroidea</taxon>
        <taxon>Cricetidae</taxon>
        <taxon>Arvicolinae</taxon>
        <taxon>Microtus</taxon>
    </lineage>
</organism>
<feature type="compositionally biased region" description="Gly residues" evidence="15">
    <location>
        <begin position="1012"/>
        <end position="1021"/>
    </location>
</feature>
<keyword evidence="13" id="KW-0407">Ion channel</keyword>
<dbReference type="Pfam" id="PF01094">
    <property type="entry name" value="ANF_receptor"/>
    <property type="match status" value="2"/>
</dbReference>